<reference evidence="1 2" key="1">
    <citation type="submission" date="2015-01" db="EMBL/GenBank/DDBJ databases">
        <title>Evolution of Trichinella species and genotypes.</title>
        <authorList>
            <person name="Korhonen P.K."/>
            <person name="Edoardo P."/>
            <person name="Giuseppe L.R."/>
            <person name="Gasser R.B."/>
        </authorList>
    </citation>
    <scope>NUCLEOTIDE SEQUENCE [LARGE SCALE GENOMIC DNA]</scope>
    <source>
        <strain evidence="1">ISS1029</strain>
    </source>
</reference>
<protein>
    <submittedName>
        <fullName evidence="1">Uncharacterized protein</fullName>
    </submittedName>
</protein>
<dbReference type="EMBL" id="JYDP01000153">
    <property type="protein sequence ID" value="KRZ04848.1"/>
    <property type="molecule type" value="Genomic_DNA"/>
</dbReference>
<organism evidence="1 2">
    <name type="scientific">Trichinella zimbabwensis</name>
    <dbReference type="NCBI Taxonomy" id="268475"/>
    <lineage>
        <taxon>Eukaryota</taxon>
        <taxon>Metazoa</taxon>
        <taxon>Ecdysozoa</taxon>
        <taxon>Nematoda</taxon>
        <taxon>Enoplea</taxon>
        <taxon>Dorylaimia</taxon>
        <taxon>Trichinellida</taxon>
        <taxon>Trichinellidae</taxon>
        <taxon>Trichinella</taxon>
    </lineage>
</organism>
<gene>
    <name evidence="1" type="ORF">T11_9176</name>
</gene>
<sequence length="108" mass="12342">MNGTEKKSTGQRLVAKMRMCSERCVCCPAVGQRTKQTRCPVFAGPEKDHPDFRRQAWFSFCLRYGQAEAANPLHCLPRAVDTRYGQVKCQVNKYKRKCRSSGTVQCKH</sequence>
<comment type="caution">
    <text evidence="1">The sequence shown here is derived from an EMBL/GenBank/DDBJ whole genome shotgun (WGS) entry which is preliminary data.</text>
</comment>
<dbReference type="AlphaFoldDB" id="A0A0V1H349"/>
<keyword evidence="2" id="KW-1185">Reference proteome</keyword>
<proteinExistence type="predicted"/>
<accession>A0A0V1H349</accession>
<name>A0A0V1H349_9BILA</name>
<evidence type="ECO:0000313" key="1">
    <source>
        <dbReference type="EMBL" id="KRZ04848.1"/>
    </source>
</evidence>
<evidence type="ECO:0000313" key="2">
    <source>
        <dbReference type="Proteomes" id="UP000055024"/>
    </source>
</evidence>
<dbReference type="Proteomes" id="UP000055024">
    <property type="component" value="Unassembled WGS sequence"/>
</dbReference>